<dbReference type="AlphaFoldDB" id="A0A919TUY3"/>
<dbReference type="InterPro" id="IPR027417">
    <property type="entry name" value="P-loop_NTPase"/>
</dbReference>
<keyword evidence="3" id="KW-1185">Reference proteome</keyword>
<gene>
    <name evidence="2" type="ORF">Ate02nite_45750</name>
</gene>
<name>A0A919TUY3_9ACTN</name>
<evidence type="ECO:0000259" key="1">
    <source>
        <dbReference type="Pfam" id="PF01656"/>
    </source>
</evidence>
<organism evidence="2 3">
    <name type="scientific">Paractinoplanes tereljensis</name>
    <dbReference type="NCBI Taxonomy" id="571912"/>
    <lineage>
        <taxon>Bacteria</taxon>
        <taxon>Bacillati</taxon>
        <taxon>Actinomycetota</taxon>
        <taxon>Actinomycetes</taxon>
        <taxon>Micromonosporales</taxon>
        <taxon>Micromonosporaceae</taxon>
        <taxon>Paractinoplanes</taxon>
    </lineage>
</organism>
<dbReference type="GO" id="GO:0005829">
    <property type="term" value="C:cytosol"/>
    <property type="evidence" value="ECO:0007669"/>
    <property type="project" value="TreeGrafter"/>
</dbReference>
<comment type="caution">
    <text evidence="2">The sequence shown here is derived from an EMBL/GenBank/DDBJ whole genome shotgun (WGS) entry which is preliminary data.</text>
</comment>
<dbReference type="InterPro" id="IPR050625">
    <property type="entry name" value="ParA/MinD_ATPase"/>
</dbReference>
<dbReference type="PANTHER" id="PTHR43384:SF13">
    <property type="entry name" value="SLR0110 PROTEIN"/>
    <property type="match status" value="1"/>
</dbReference>
<protein>
    <recommendedName>
        <fullName evidence="1">CobQ/CobB/MinD/ParA nucleotide binding domain-containing protein</fullName>
    </recommendedName>
</protein>
<proteinExistence type="predicted"/>
<accession>A0A919TUY3</accession>
<dbReference type="GO" id="GO:0005524">
    <property type="term" value="F:ATP binding"/>
    <property type="evidence" value="ECO:0007669"/>
    <property type="project" value="TreeGrafter"/>
</dbReference>
<dbReference type="PANTHER" id="PTHR43384">
    <property type="entry name" value="SEPTUM SITE-DETERMINING PROTEIN MIND HOMOLOG, CHLOROPLASTIC-RELATED"/>
    <property type="match status" value="1"/>
</dbReference>
<reference evidence="2" key="1">
    <citation type="submission" date="2021-01" db="EMBL/GenBank/DDBJ databases">
        <title>Whole genome shotgun sequence of Actinoplanes tereljensis NBRC 105297.</title>
        <authorList>
            <person name="Komaki H."/>
            <person name="Tamura T."/>
        </authorList>
    </citation>
    <scope>NUCLEOTIDE SEQUENCE</scope>
    <source>
        <strain evidence="2">NBRC 105297</strain>
    </source>
</reference>
<dbReference type="Gene3D" id="3.40.50.300">
    <property type="entry name" value="P-loop containing nucleotide triphosphate hydrolases"/>
    <property type="match status" value="1"/>
</dbReference>
<sequence>MSLYVYLEPDRERLAQVGPQFQSIGCDIVHSMADLEAHLPRYPETLLVVVGATVPLDEVLMFTAYQRLQRPLIGVVLVRRELDPVDVLRCLRAGVREVVEESDWDGLRNASSRSVDLSKALGTTLRTNSEQTPYGRVITIFAGKGGCGRSVIAVNLATALAAGGGRRVLLVDLDLQFGDVAIMLKLPPERNIAGAIAMAGRLDEPGLRSIITPYKNGIDVLLAPSGPAQGEHVRRELVVEILDLARPNYDFIVVDTPALVTDQVLAALDISDWLIPIVTPDLPTLKSVRLTVEMFDMLDYSKDRRLLVFNRSNTEVGLTAADIEEAVGIPFAVHVPSSREVTISVNRAEPLYLTNPAHPFSAAIGRLADLCTGTKTADTQKRRFFSRSGKANR</sequence>
<dbReference type="InterPro" id="IPR002586">
    <property type="entry name" value="CobQ/CobB/MinD/ParA_Nub-bd_dom"/>
</dbReference>
<dbReference type="SUPFAM" id="SSF52540">
    <property type="entry name" value="P-loop containing nucleoside triphosphate hydrolases"/>
    <property type="match status" value="1"/>
</dbReference>
<dbReference type="GO" id="GO:0009898">
    <property type="term" value="C:cytoplasmic side of plasma membrane"/>
    <property type="evidence" value="ECO:0007669"/>
    <property type="project" value="TreeGrafter"/>
</dbReference>
<dbReference type="GO" id="GO:0051782">
    <property type="term" value="P:negative regulation of cell division"/>
    <property type="evidence" value="ECO:0007669"/>
    <property type="project" value="TreeGrafter"/>
</dbReference>
<dbReference type="GO" id="GO:0016887">
    <property type="term" value="F:ATP hydrolysis activity"/>
    <property type="evidence" value="ECO:0007669"/>
    <property type="project" value="TreeGrafter"/>
</dbReference>
<evidence type="ECO:0000313" key="3">
    <source>
        <dbReference type="Proteomes" id="UP000623608"/>
    </source>
</evidence>
<dbReference type="Proteomes" id="UP000623608">
    <property type="component" value="Unassembled WGS sequence"/>
</dbReference>
<dbReference type="RefSeq" id="WP_203808835.1">
    <property type="nucleotide sequence ID" value="NZ_BOMY01000033.1"/>
</dbReference>
<evidence type="ECO:0000313" key="2">
    <source>
        <dbReference type="EMBL" id="GIF21845.1"/>
    </source>
</evidence>
<feature type="domain" description="CobQ/CobB/MinD/ParA nucleotide binding" evidence="1">
    <location>
        <begin position="138"/>
        <end position="350"/>
    </location>
</feature>
<dbReference type="Pfam" id="PF01656">
    <property type="entry name" value="CbiA"/>
    <property type="match status" value="1"/>
</dbReference>
<dbReference type="EMBL" id="BOMY01000033">
    <property type="protein sequence ID" value="GIF21845.1"/>
    <property type="molecule type" value="Genomic_DNA"/>
</dbReference>